<sequence length="264" mass="30898">MEIGTMLRNKRKILGLTQDQFIHGIISKSFYSKVERGLNEISAKDLFAILEANNINLNDFINNAGSTSKSDRLKVEILVAFNNKNKHEVQELNKKIQVSNCDQTIKLSSLLINAILNNQLDKINLNTRNEIKKKLFDVEKWWNNVYTLQLFCNSMLIFSFDDLTFYIQQLTKQKNINSLSFDVQRLIGSICINYFHNCYKNHQTAHAKWGYQIIDNLAKLPYLTIYRIIKNYYQALFTGNLKKANEIIDFFKDYDLKEIYTVLP</sequence>
<evidence type="ECO:0000313" key="2">
    <source>
        <dbReference type="EMBL" id="NDJ74428.1"/>
    </source>
</evidence>
<dbReference type="InterPro" id="IPR053163">
    <property type="entry name" value="HTH-type_regulator_Rgg"/>
</dbReference>
<comment type="caution">
    <text evidence="2">The sequence shown here is derived from an EMBL/GenBank/DDBJ whole genome shotgun (WGS) entry which is preliminary data.</text>
</comment>
<dbReference type="PROSITE" id="PS50943">
    <property type="entry name" value="HTH_CROC1"/>
    <property type="match status" value="1"/>
</dbReference>
<dbReference type="SUPFAM" id="SSF47413">
    <property type="entry name" value="lambda repressor-like DNA-binding domains"/>
    <property type="match status" value="1"/>
</dbReference>
<dbReference type="SMART" id="SM00530">
    <property type="entry name" value="HTH_XRE"/>
    <property type="match status" value="1"/>
</dbReference>
<dbReference type="PANTHER" id="PTHR37038:SF12">
    <property type="entry name" value="TRANSCRIPTIONAL REGULATOR"/>
    <property type="match status" value="1"/>
</dbReference>
<dbReference type="EMBL" id="JAADJO010000021">
    <property type="protein sequence ID" value="NDJ74428.1"/>
    <property type="molecule type" value="Genomic_DNA"/>
</dbReference>
<dbReference type="InterPro" id="IPR010057">
    <property type="entry name" value="Transcription_activator_Rgg_C"/>
</dbReference>
<dbReference type="RefSeq" id="WP_162014211.1">
    <property type="nucleotide sequence ID" value="NZ_CAZZQF010000001.1"/>
</dbReference>
<proteinExistence type="predicted"/>
<dbReference type="Pfam" id="PF21259">
    <property type="entry name" value="Rgg_C"/>
    <property type="match status" value="1"/>
</dbReference>
<dbReference type="CDD" id="cd00093">
    <property type="entry name" value="HTH_XRE"/>
    <property type="match status" value="1"/>
</dbReference>
<gene>
    <name evidence="2" type="ORF">GWG61_08120</name>
</gene>
<reference evidence="2" key="1">
    <citation type="submission" date="2020-01" db="EMBL/GenBank/DDBJ databases">
        <title>Vaginal microbiome of pregnant Indian women: Insights into the genome of dominants Lactobacillus species.</title>
        <authorList>
            <person name="Das B."/>
            <person name="Mehta O."/>
            <person name="Ghosh T.S."/>
            <person name="Kothidar A."/>
            <person name="Gowtham M.R."/>
            <person name="Mitra R."/>
            <person name="Kshetrapal P."/>
            <person name="Wadhwa N."/>
            <person name="Thiruvengadam R."/>
            <person name="Nair G.B."/>
            <person name="Bhatnagar S."/>
            <person name="Das B."/>
        </authorList>
    </citation>
    <scope>NUCLEOTIDE SEQUENCE</scope>
    <source>
        <strain evidence="2">Indica</strain>
    </source>
</reference>
<dbReference type="InterPro" id="IPR001387">
    <property type="entry name" value="Cro/C1-type_HTH"/>
</dbReference>
<dbReference type="GO" id="GO:0003677">
    <property type="term" value="F:DNA binding"/>
    <property type="evidence" value="ECO:0007669"/>
    <property type="project" value="InterPro"/>
</dbReference>
<evidence type="ECO:0000259" key="1">
    <source>
        <dbReference type="PROSITE" id="PS50943"/>
    </source>
</evidence>
<organism evidence="2">
    <name type="scientific">Lactobacillus paragasseri</name>
    <dbReference type="NCBI Taxonomy" id="2107999"/>
    <lineage>
        <taxon>Bacteria</taxon>
        <taxon>Bacillati</taxon>
        <taxon>Bacillota</taxon>
        <taxon>Bacilli</taxon>
        <taxon>Lactobacillales</taxon>
        <taxon>Lactobacillaceae</taxon>
        <taxon>Lactobacillus</taxon>
    </lineage>
</organism>
<protein>
    <submittedName>
        <fullName evidence="2">Helix-turn-helix transcriptional regulator</fullName>
    </submittedName>
</protein>
<dbReference type="Pfam" id="PF01381">
    <property type="entry name" value="HTH_3"/>
    <property type="match status" value="1"/>
</dbReference>
<dbReference type="Gene3D" id="1.10.260.40">
    <property type="entry name" value="lambda repressor-like DNA-binding domains"/>
    <property type="match status" value="1"/>
</dbReference>
<accession>A0A6B2G1Y5</accession>
<feature type="domain" description="HTH cro/C1-type" evidence="1">
    <location>
        <begin position="7"/>
        <end position="60"/>
    </location>
</feature>
<dbReference type="AlphaFoldDB" id="A0A6B2G1Y5"/>
<dbReference type="InterPro" id="IPR010982">
    <property type="entry name" value="Lambda_DNA-bd_dom_sf"/>
</dbReference>
<name>A0A6B2G1Y5_9LACO</name>
<dbReference type="PANTHER" id="PTHR37038">
    <property type="entry name" value="TRANSCRIPTIONAL REGULATOR-RELATED"/>
    <property type="match status" value="1"/>
</dbReference>